<dbReference type="Pfam" id="PF11559">
    <property type="entry name" value="ADIP"/>
    <property type="match status" value="1"/>
</dbReference>
<comment type="caution">
    <text evidence="5">The sequence shown here is derived from an EMBL/GenBank/DDBJ whole genome shotgun (WGS) entry which is preliminary data.</text>
</comment>
<protein>
    <recommendedName>
        <fullName evidence="7">Afadin and alpha-actinin-binding-domain-containing protein</fullName>
    </recommendedName>
</protein>
<feature type="region of interest" description="Disordered" evidence="4">
    <location>
        <begin position="565"/>
        <end position="685"/>
    </location>
</feature>
<feature type="compositionally biased region" description="Basic residues" evidence="4">
    <location>
        <begin position="515"/>
        <end position="529"/>
    </location>
</feature>
<feature type="coiled-coil region" evidence="3">
    <location>
        <begin position="355"/>
        <end position="389"/>
    </location>
</feature>
<reference evidence="5 6" key="2">
    <citation type="submission" date="2024-01" db="EMBL/GenBank/DDBJ databases">
        <title>Comparative genomics of Cryptococcus and Kwoniella reveals pathogenesis evolution and contrasting modes of karyotype evolution via chromosome fusion or intercentromeric recombination.</title>
        <authorList>
            <person name="Coelho M.A."/>
            <person name="David-Palma M."/>
            <person name="Shea T."/>
            <person name="Bowers K."/>
            <person name="Mcginley-Smith S."/>
            <person name="Mohammad A.W."/>
            <person name="Gnirke A."/>
            <person name="Yurkov A.M."/>
            <person name="Nowrousian M."/>
            <person name="Sun S."/>
            <person name="Cuomo C.A."/>
            <person name="Heitman J."/>
        </authorList>
    </citation>
    <scope>NUCLEOTIDE SEQUENCE [LARGE SCALE GENOMIC DNA]</scope>
    <source>
        <strain evidence="5 6">IND107</strain>
    </source>
</reference>
<evidence type="ECO:0008006" key="7">
    <source>
        <dbReference type="Google" id="ProtNLM"/>
    </source>
</evidence>
<evidence type="ECO:0000313" key="5">
    <source>
        <dbReference type="EMBL" id="KAL0254145.1"/>
    </source>
</evidence>
<dbReference type="EMBL" id="ATAM02000002">
    <property type="protein sequence ID" value="KAL0254145.1"/>
    <property type="molecule type" value="Genomic_DNA"/>
</dbReference>
<evidence type="ECO:0000256" key="2">
    <source>
        <dbReference type="ARBA" id="ARBA00023054"/>
    </source>
</evidence>
<keyword evidence="2 3" id="KW-0175">Coiled coil</keyword>
<accession>A0ABR3C1Z5</accession>
<evidence type="ECO:0000256" key="3">
    <source>
        <dbReference type="SAM" id="Coils"/>
    </source>
</evidence>
<sequence>MATKKASRIMSRLGEPSRAVHYPEQAVVGIKEADPDSSTATVLSAELTNINSQLMSHGWAKRPLNLGALSHRDYNDVVAVLFELMGASVSNLNMLDTLNGRHRTLEYEYERLQKTTNSLKASNARLESEVSGWKSKCADIEKRLALEEIKTKELREENSRGRKALETVRVAATHETKRVQMSLDKAHAQLTKIGSDPTIANRPQGLILLNPIPAGRIQPVAACQSPLLEQTLRDLSDIRASLQEETEAFRHVVVSTGNALREALAASSGQEPPTRLLQSQFFSPLSSSAPRTLSSSIVQSAPSMSHPSIANVRLQSLIEQIRNRITEGVPQYSANGEHLAKQPTPEEIEEQKRIERGKEKKQRNLEDRIKDLEVELDCAKKKEEEASKVVADYAKKQVQRELNVDDRKEDMEMEIQKQALDKERQRYAEEAVKLRQERQQLELERQTFLEEKRTAEEEAAKPPANPPFTATIAEPALVHETEAQGDIPASSSSSTWHQHRPHSPSPLSPQQPKIRTPRAHMAGGKRKTAKTPLSRLVLEKAVRQKGRELGVSGLLMKEKDLMRGSVLGVERGRKTNVGPSGGSPSKGKERERTIDGMRGSVMRNSTLGKSHSSPGSEAPSGSGSKGITPAGKPVINTKAASRIERPEATSSTVRTSTGGVGASQRKVMESNSTGAKMMVKKAAWR</sequence>
<feature type="compositionally biased region" description="Low complexity" evidence="4">
    <location>
        <begin position="609"/>
        <end position="626"/>
    </location>
</feature>
<reference evidence="6" key="1">
    <citation type="submission" date="2015-01" db="EMBL/GenBank/DDBJ databases">
        <title>The Genome Sequence of Cryptococcus gattii MMRL2647.</title>
        <authorList>
            <consortium name="The Broad Institute Genomics Platform"/>
            <person name="Cuomo C."/>
            <person name="Litvintseva A."/>
            <person name="Chen Y."/>
            <person name="Heitman J."/>
            <person name="Sun S."/>
            <person name="Springer D."/>
            <person name="Dromer F."/>
            <person name="Young S."/>
            <person name="Zeng Q."/>
            <person name="Gargeya S."/>
            <person name="Abouelleil A."/>
            <person name="Alvarado L."/>
            <person name="Chapman S.B."/>
            <person name="Gainer-Dewar J."/>
            <person name="Goldberg J."/>
            <person name="Griggs A."/>
            <person name="Gujja S."/>
            <person name="Hansen M."/>
            <person name="Howarth C."/>
            <person name="Imamovic A."/>
            <person name="Larimer J."/>
            <person name="Murphy C."/>
            <person name="Naylor J."/>
            <person name="Pearson M."/>
            <person name="Priest M."/>
            <person name="Roberts A."/>
            <person name="Saif S."/>
            <person name="Shea T."/>
            <person name="Sykes S."/>
            <person name="Wortman J."/>
            <person name="Nusbaum C."/>
            <person name="Birren B."/>
        </authorList>
    </citation>
    <scope>NUCLEOTIDE SEQUENCE [LARGE SCALE GENOMIC DNA]</scope>
    <source>
        <strain evidence="6">IND107</strain>
    </source>
</reference>
<feature type="compositionally biased region" description="Basic and acidic residues" evidence="4">
    <location>
        <begin position="446"/>
        <end position="460"/>
    </location>
</feature>
<dbReference type="GeneID" id="91988383"/>
<comment type="similarity">
    <text evidence="1">Belongs to the ADIP family.</text>
</comment>
<feature type="coiled-coil region" evidence="3">
    <location>
        <begin position="95"/>
        <end position="157"/>
    </location>
</feature>
<evidence type="ECO:0000256" key="1">
    <source>
        <dbReference type="ARBA" id="ARBA00009291"/>
    </source>
</evidence>
<dbReference type="Proteomes" id="UP000054399">
    <property type="component" value="Unassembled WGS sequence"/>
</dbReference>
<organism evidence="5 6">
    <name type="scientific">Cryptococcus tetragattii IND107</name>
    <dbReference type="NCBI Taxonomy" id="1296105"/>
    <lineage>
        <taxon>Eukaryota</taxon>
        <taxon>Fungi</taxon>
        <taxon>Dikarya</taxon>
        <taxon>Basidiomycota</taxon>
        <taxon>Agaricomycotina</taxon>
        <taxon>Tremellomycetes</taxon>
        <taxon>Tremellales</taxon>
        <taxon>Cryptococcaceae</taxon>
        <taxon>Cryptococcus</taxon>
        <taxon>Cryptococcus gattii species complex</taxon>
    </lineage>
</organism>
<keyword evidence="6" id="KW-1185">Reference proteome</keyword>
<proteinExistence type="inferred from homology"/>
<dbReference type="InterPro" id="IPR021622">
    <property type="entry name" value="Afadin/alpha-actinin-bd"/>
</dbReference>
<evidence type="ECO:0000256" key="4">
    <source>
        <dbReference type="SAM" id="MobiDB-lite"/>
    </source>
</evidence>
<feature type="compositionally biased region" description="Low complexity" evidence="4">
    <location>
        <begin position="648"/>
        <end position="657"/>
    </location>
</feature>
<feature type="region of interest" description="Disordered" evidence="4">
    <location>
        <begin position="446"/>
        <end position="537"/>
    </location>
</feature>
<name>A0ABR3C1Z5_9TREE</name>
<dbReference type="RefSeq" id="XP_066616366.1">
    <property type="nucleotide sequence ID" value="XM_066756080.1"/>
</dbReference>
<feature type="compositionally biased region" description="Basic and acidic residues" evidence="4">
    <location>
        <begin position="586"/>
        <end position="595"/>
    </location>
</feature>
<gene>
    <name evidence="5" type="ORF">I308_101525</name>
</gene>
<evidence type="ECO:0000313" key="6">
    <source>
        <dbReference type="Proteomes" id="UP000054399"/>
    </source>
</evidence>